<dbReference type="STRING" id="1798657.A2648_03010"/>
<dbReference type="AlphaFoldDB" id="A0A1G2CRU5"/>
<comment type="caution">
    <text evidence="2">The sequence shown here is derived from an EMBL/GenBank/DDBJ whole genome shotgun (WGS) entry which is preliminary data.</text>
</comment>
<keyword evidence="1" id="KW-1133">Transmembrane helix</keyword>
<feature type="transmembrane region" description="Helical" evidence="1">
    <location>
        <begin position="20"/>
        <end position="38"/>
    </location>
</feature>
<protein>
    <submittedName>
        <fullName evidence="2">Uncharacterized protein</fullName>
    </submittedName>
</protein>
<organism evidence="2 3">
    <name type="scientific">Candidatus Lloydbacteria bacterium RIFCSPHIGHO2_01_FULL_41_20</name>
    <dbReference type="NCBI Taxonomy" id="1798657"/>
    <lineage>
        <taxon>Bacteria</taxon>
        <taxon>Candidatus Lloydiibacteriota</taxon>
    </lineage>
</organism>
<accession>A0A1G2CRU5</accession>
<gene>
    <name evidence="2" type="ORF">A2648_03010</name>
</gene>
<dbReference type="EMBL" id="MHLH01000011">
    <property type="protein sequence ID" value="OGZ04105.1"/>
    <property type="molecule type" value="Genomic_DNA"/>
</dbReference>
<name>A0A1G2CRU5_9BACT</name>
<reference evidence="2 3" key="1">
    <citation type="journal article" date="2016" name="Nat. Commun.">
        <title>Thousands of microbial genomes shed light on interconnected biogeochemical processes in an aquifer system.</title>
        <authorList>
            <person name="Anantharaman K."/>
            <person name="Brown C.T."/>
            <person name="Hug L.A."/>
            <person name="Sharon I."/>
            <person name="Castelle C.J."/>
            <person name="Probst A.J."/>
            <person name="Thomas B.C."/>
            <person name="Singh A."/>
            <person name="Wilkins M.J."/>
            <person name="Karaoz U."/>
            <person name="Brodie E.L."/>
            <person name="Williams K.H."/>
            <person name="Hubbard S.S."/>
            <person name="Banfield J.F."/>
        </authorList>
    </citation>
    <scope>NUCLEOTIDE SEQUENCE [LARGE SCALE GENOMIC DNA]</scope>
</reference>
<keyword evidence="1" id="KW-0812">Transmembrane</keyword>
<evidence type="ECO:0000313" key="3">
    <source>
        <dbReference type="Proteomes" id="UP000178841"/>
    </source>
</evidence>
<dbReference type="Proteomes" id="UP000178841">
    <property type="component" value="Unassembled WGS sequence"/>
</dbReference>
<feature type="transmembrane region" description="Helical" evidence="1">
    <location>
        <begin position="71"/>
        <end position="93"/>
    </location>
</feature>
<evidence type="ECO:0000313" key="2">
    <source>
        <dbReference type="EMBL" id="OGZ04105.1"/>
    </source>
</evidence>
<keyword evidence="1" id="KW-0472">Membrane</keyword>
<sequence length="103" mass="11511">MLRHIENLRKKPKHIRKGILYISAPLITLIIVSLWFFSGNIGENKIPTATERASVQEIAPRELFSQDLLKIFSGISLSGMIGGIKSAVGGLFVEEYKQKESIQ</sequence>
<proteinExistence type="predicted"/>
<evidence type="ECO:0000256" key="1">
    <source>
        <dbReference type="SAM" id="Phobius"/>
    </source>
</evidence>